<reference evidence="2 3" key="1">
    <citation type="submission" date="2016-11" db="EMBL/GenBank/DDBJ databases">
        <authorList>
            <person name="Jaros S."/>
            <person name="Januszkiewicz K."/>
            <person name="Wedrychowicz H."/>
        </authorList>
    </citation>
    <scope>NUCLEOTIDE SEQUENCE [LARGE SCALE GENOMIC DNA]</scope>
    <source>
        <strain evidence="2 3">DSM 29589</strain>
    </source>
</reference>
<evidence type="ECO:0000313" key="2">
    <source>
        <dbReference type="EMBL" id="SHL11004.1"/>
    </source>
</evidence>
<accession>A0A1M6XYB9</accession>
<evidence type="ECO:0000313" key="3">
    <source>
        <dbReference type="Proteomes" id="UP000183974"/>
    </source>
</evidence>
<proteinExistence type="predicted"/>
<dbReference type="AlphaFoldDB" id="A0A1M6XYB9"/>
<gene>
    <name evidence="2" type="ORF">SAMN05444398_101622</name>
</gene>
<dbReference type="Proteomes" id="UP000183974">
    <property type="component" value="Unassembled WGS sequence"/>
</dbReference>
<dbReference type="OrthoDB" id="7857490at2"/>
<keyword evidence="1" id="KW-0732">Signal</keyword>
<dbReference type="EMBL" id="FRBR01000001">
    <property type="protein sequence ID" value="SHL11004.1"/>
    <property type="molecule type" value="Genomic_DNA"/>
</dbReference>
<name>A0A1M6XYB9_9RHOB</name>
<feature type="signal peptide" evidence="1">
    <location>
        <begin position="1"/>
        <end position="24"/>
    </location>
</feature>
<organism evidence="2 3">
    <name type="scientific">Roseovarius pacificus</name>
    <dbReference type="NCBI Taxonomy" id="337701"/>
    <lineage>
        <taxon>Bacteria</taxon>
        <taxon>Pseudomonadati</taxon>
        <taxon>Pseudomonadota</taxon>
        <taxon>Alphaproteobacteria</taxon>
        <taxon>Rhodobacterales</taxon>
        <taxon>Roseobacteraceae</taxon>
        <taxon>Roseovarius</taxon>
    </lineage>
</organism>
<keyword evidence="3" id="KW-1185">Reference proteome</keyword>
<feature type="chain" id="PRO_5012748519" evidence="1">
    <location>
        <begin position="25"/>
        <end position="219"/>
    </location>
</feature>
<evidence type="ECO:0000256" key="1">
    <source>
        <dbReference type="SAM" id="SignalP"/>
    </source>
</evidence>
<sequence length="219" mass="23734">MRRVLLLICLCGLLAALPARMAQAGPWPRGKGDTFLSFSWERDILHDRGYATLYGEYGLSDRLTLGVDIGADPGGLDKAIAFARIPFAQAPGGMRLALELGSGVQDSRPVLRPAMSFGRGIDIAGRSGWLVLDIRATVFQDRFDTAWESDLTLGLDTTARIKTILQLQAGQPLQGDAYLKLAPSWVIQGPPGRHIEIGVVTGLKNSRALAAKIALWHDF</sequence>
<protein>
    <submittedName>
        <fullName evidence="2">Uncharacterized protein</fullName>
    </submittedName>
</protein>
<dbReference type="STRING" id="337701.SAMN05444398_101622"/>
<dbReference type="RefSeq" id="WP_084728821.1">
    <property type="nucleotide sequence ID" value="NZ_BMLR01000001.1"/>
</dbReference>